<dbReference type="EMBL" id="BSSD01000004">
    <property type="protein sequence ID" value="GLW92089.1"/>
    <property type="molecule type" value="Genomic_DNA"/>
</dbReference>
<comment type="caution">
    <text evidence="1">The sequence shown here is derived from an EMBL/GenBank/DDBJ whole genome shotgun (WGS) entry which is preliminary data.</text>
</comment>
<dbReference type="Proteomes" id="UP001165042">
    <property type="component" value="Unassembled WGS sequence"/>
</dbReference>
<protein>
    <submittedName>
        <fullName evidence="1">Uncharacterized protein</fullName>
    </submittedName>
</protein>
<reference evidence="1" key="1">
    <citation type="submission" date="2023-02" db="EMBL/GenBank/DDBJ databases">
        <title>Actinokineospora globicatena NBRC 15670.</title>
        <authorList>
            <person name="Ichikawa N."/>
            <person name="Sato H."/>
            <person name="Tonouchi N."/>
        </authorList>
    </citation>
    <scope>NUCLEOTIDE SEQUENCE</scope>
    <source>
        <strain evidence="1">NBRC 15670</strain>
    </source>
</reference>
<evidence type="ECO:0000313" key="2">
    <source>
        <dbReference type="Proteomes" id="UP001165042"/>
    </source>
</evidence>
<dbReference type="AlphaFoldDB" id="A0A9W6V9L8"/>
<evidence type="ECO:0000313" key="1">
    <source>
        <dbReference type="EMBL" id="GLW92089.1"/>
    </source>
</evidence>
<organism evidence="1 2">
    <name type="scientific">Actinokineospora globicatena</name>
    <dbReference type="NCBI Taxonomy" id="103729"/>
    <lineage>
        <taxon>Bacteria</taxon>
        <taxon>Bacillati</taxon>
        <taxon>Actinomycetota</taxon>
        <taxon>Actinomycetes</taxon>
        <taxon>Pseudonocardiales</taxon>
        <taxon>Pseudonocardiaceae</taxon>
        <taxon>Actinokineospora</taxon>
    </lineage>
</organism>
<sequence>MYVYLSTWSAFGGPQPTVDVDQAAIQNGGAGGKWNHLRYHPADGTFVHRTTTGQIYRFAGGAPVHVSSWGAVGTPQPATGIRVGWCVLGRGGFSRTAWSRSPGVDSRARCRRLGG</sequence>
<keyword evidence="2" id="KW-1185">Reference proteome</keyword>
<name>A0A9W6V9L8_9PSEU</name>
<gene>
    <name evidence="1" type="ORF">Aglo03_29050</name>
</gene>
<accession>A0A9W6V9L8</accession>
<proteinExistence type="predicted"/>